<keyword evidence="4" id="KW-1185">Reference proteome</keyword>
<evidence type="ECO:0000313" key="3">
    <source>
        <dbReference type="EMBL" id="TQL34257.1"/>
    </source>
</evidence>
<dbReference type="EMBL" id="VFOK01000001">
    <property type="protein sequence ID" value="TQL34257.1"/>
    <property type="molecule type" value="Genomic_DNA"/>
</dbReference>
<keyword evidence="2" id="KW-1133">Transmembrane helix</keyword>
<dbReference type="RefSeq" id="WP_142006397.1">
    <property type="nucleotide sequence ID" value="NZ_CAJTBP010000001.1"/>
</dbReference>
<dbReference type="OrthoDB" id="5187715at2"/>
<dbReference type="Proteomes" id="UP000318336">
    <property type="component" value="Unassembled WGS sequence"/>
</dbReference>
<feature type="region of interest" description="Disordered" evidence="1">
    <location>
        <begin position="1"/>
        <end position="74"/>
    </location>
</feature>
<protein>
    <submittedName>
        <fullName evidence="3">Cell division protein FtsB</fullName>
    </submittedName>
</protein>
<keyword evidence="2" id="KW-0812">Transmembrane</keyword>
<reference evidence="3 4" key="1">
    <citation type="submission" date="2019-06" db="EMBL/GenBank/DDBJ databases">
        <title>Sequencing the genomes of 1000 actinobacteria strains.</title>
        <authorList>
            <person name="Klenk H.-P."/>
        </authorList>
    </citation>
    <scope>NUCLEOTIDE SEQUENCE [LARGE SCALE GENOMIC DNA]</scope>
    <source>
        <strain evidence="3 4">DSM 24617</strain>
    </source>
</reference>
<evidence type="ECO:0000256" key="2">
    <source>
        <dbReference type="SAM" id="Phobius"/>
    </source>
</evidence>
<proteinExistence type="predicted"/>
<evidence type="ECO:0000313" key="4">
    <source>
        <dbReference type="Proteomes" id="UP000318336"/>
    </source>
</evidence>
<feature type="transmembrane region" description="Helical" evidence="2">
    <location>
        <begin position="78"/>
        <end position="100"/>
    </location>
</feature>
<dbReference type="GO" id="GO:0051301">
    <property type="term" value="P:cell division"/>
    <property type="evidence" value="ECO:0007669"/>
    <property type="project" value="UniProtKB-KW"/>
</dbReference>
<dbReference type="AlphaFoldDB" id="A0A542XEK5"/>
<name>A0A542XEK5_9MICO</name>
<evidence type="ECO:0000256" key="1">
    <source>
        <dbReference type="SAM" id="MobiDB-lite"/>
    </source>
</evidence>
<dbReference type="InterPro" id="IPR007060">
    <property type="entry name" value="FtsL/DivIC"/>
</dbReference>
<gene>
    <name evidence="3" type="ORF">FB554_2421</name>
</gene>
<accession>A0A542XEK5</accession>
<keyword evidence="2" id="KW-0472">Membrane</keyword>
<keyword evidence="3" id="KW-0132">Cell division</keyword>
<feature type="compositionally biased region" description="Low complexity" evidence="1">
    <location>
        <begin position="16"/>
        <end position="54"/>
    </location>
</feature>
<keyword evidence="3" id="KW-0131">Cell cycle</keyword>
<dbReference type="Pfam" id="PF04977">
    <property type="entry name" value="DivIC"/>
    <property type="match status" value="1"/>
</dbReference>
<organism evidence="3 4">
    <name type="scientific">Barrientosiimonas humi</name>
    <dbReference type="NCBI Taxonomy" id="999931"/>
    <lineage>
        <taxon>Bacteria</taxon>
        <taxon>Bacillati</taxon>
        <taxon>Actinomycetota</taxon>
        <taxon>Actinomycetes</taxon>
        <taxon>Micrococcales</taxon>
        <taxon>Dermacoccaceae</taxon>
        <taxon>Barrientosiimonas</taxon>
    </lineage>
</organism>
<sequence length="205" mass="22357">MSTERRRTSGSRPAGRRPSTSAGSASRASGRASGAGSPRGRTSSSGGRGTSRPAVRPASAGGGRQLPKRRRPTSMRRMVTLGLLMVFLAVLLIPTLRGYLQQRSQIDALNEQVTGQQQTVNNLQRERNRWNDPNYVAQQARERLGFAKPGERAYIVIDDKGRKQQVDEVTGVRNDKAGQNRPWYGQLWGSVVSAGEEPTVGSKTK</sequence>
<comment type="caution">
    <text evidence="3">The sequence shown here is derived from an EMBL/GenBank/DDBJ whole genome shotgun (WGS) entry which is preliminary data.</text>
</comment>